<evidence type="ECO:0000313" key="16">
    <source>
        <dbReference type="Proteomes" id="UP001519310"/>
    </source>
</evidence>
<keyword evidence="10" id="KW-0482">Metalloprotease</keyword>
<evidence type="ECO:0000259" key="14">
    <source>
        <dbReference type="Pfam" id="PF01435"/>
    </source>
</evidence>
<keyword evidence="9 13" id="KW-1133">Transmembrane helix</keyword>
<dbReference type="EMBL" id="JAGGLQ010000001">
    <property type="protein sequence ID" value="MBP2034381.1"/>
    <property type="molecule type" value="Genomic_DNA"/>
</dbReference>
<evidence type="ECO:0000256" key="2">
    <source>
        <dbReference type="ARBA" id="ARBA00004651"/>
    </source>
</evidence>
<feature type="compositionally biased region" description="Pro residues" evidence="12">
    <location>
        <begin position="434"/>
        <end position="444"/>
    </location>
</feature>
<sequence length="482" mass="50647">MRGTEPTAITSRALLGCALLAGVHLLAVAVLAVQLLLVIAVLSTETWQIALLGALTVLPVSTLAYGLLAGTSAGVAEGPRIVLTPQQQPELWALTVKLADELGTDPPATIRLADTVNAYAGERGRLLGLIGGPRTLDLGLPLLLGLTADELRGVVCHELGHYAGRHTRLAAVSHRGSVALERTVRYLQFLESDRTTVKPPVRLLLKLTKAYNGIYLRRTLAVRRAQELEADAVAARITGAATFAGALRTVHVLAPFWDGFTADRARPEGSSAPAAGKGGGPLPGVMLPEGVFRDFAHRLADPVGLPFTDGRGEAPARNVVPEDGLGSHPPLEIRLAALCPGGDADNAHRPGARARHCAASLLRDLPELAGALQDAMRPVGGTAPDGGGTTVSMGPPPRRNRSFVRFKVRTTLIGMFLILVASAFVHTVISPPRTDSPPFSPPPTTRNVWPEASPPPPTLPTSVLPPLPSPGRLTPLPLLPVR</sequence>
<feature type="region of interest" description="Disordered" evidence="12">
    <location>
        <begin position="431"/>
        <end position="482"/>
    </location>
</feature>
<keyword evidence="5 13" id="KW-0812">Transmembrane</keyword>
<keyword evidence="4 15" id="KW-0645">Protease</keyword>
<keyword evidence="11 13" id="KW-0472">Membrane</keyword>
<keyword evidence="8" id="KW-0862">Zinc</keyword>
<evidence type="ECO:0000256" key="12">
    <source>
        <dbReference type="SAM" id="MobiDB-lite"/>
    </source>
</evidence>
<evidence type="ECO:0000256" key="4">
    <source>
        <dbReference type="ARBA" id="ARBA00022670"/>
    </source>
</evidence>
<dbReference type="PANTHER" id="PTHR43221:SF1">
    <property type="entry name" value="PROTEASE HTPX"/>
    <property type="match status" value="1"/>
</dbReference>
<dbReference type="PANTHER" id="PTHR43221">
    <property type="entry name" value="PROTEASE HTPX"/>
    <property type="match status" value="1"/>
</dbReference>
<feature type="transmembrane region" description="Helical" evidence="13">
    <location>
        <begin position="408"/>
        <end position="429"/>
    </location>
</feature>
<dbReference type="GO" id="GO:0006508">
    <property type="term" value="P:proteolysis"/>
    <property type="evidence" value="ECO:0007669"/>
    <property type="project" value="UniProtKB-KW"/>
</dbReference>
<proteinExistence type="predicted"/>
<dbReference type="GO" id="GO:0008233">
    <property type="term" value="F:peptidase activity"/>
    <property type="evidence" value="ECO:0007669"/>
    <property type="project" value="UniProtKB-KW"/>
</dbReference>
<dbReference type="Pfam" id="PF01435">
    <property type="entry name" value="Peptidase_M48"/>
    <property type="match status" value="1"/>
</dbReference>
<reference evidence="15 16" key="1">
    <citation type="submission" date="2021-03" db="EMBL/GenBank/DDBJ databases">
        <title>Genomic Encyclopedia of Type Strains, Phase IV (KMG-IV): sequencing the most valuable type-strain genomes for metagenomic binning, comparative biology and taxonomic classification.</title>
        <authorList>
            <person name="Goeker M."/>
        </authorList>
    </citation>
    <scope>NUCLEOTIDE SEQUENCE [LARGE SCALE GENOMIC DNA]</scope>
    <source>
        <strain evidence="15 16">DSM 40526</strain>
    </source>
</reference>
<evidence type="ECO:0000256" key="1">
    <source>
        <dbReference type="ARBA" id="ARBA00001947"/>
    </source>
</evidence>
<protein>
    <submittedName>
        <fullName evidence="15">Zn-dependent protease with chaperone function</fullName>
    </submittedName>
</protein>
<organism evidence="15 16">
    <name type="scientific">Streptomyces avidinii</name>
    <dbReference type="NCBI Taxonomy" id="1895"/>
    <lineage>
        <taxon>Bacteria</taxon>
        <taxon>Bacillati</taxon>
        <taxon>Actinomycetota</taxon>
        <taxon>Actinomycetes</taxon>
        <taxon>Kitasatosporales</taxon>
        <taxon>Streptomycetaceae</taxon>
        <taxon>Streptomyces</taxon>
    </lineage>
</organism>
<accession>A0ABS4KWH3</accession>
<evidence type="ECO:0000256" key="5">
    <source>
        <dbReference type="ARBA" id="ARBA00022692"/>
    </source>
</evidence>
<name>A0ABS4KWH3_STRAV</name>
<evidence type="ECO:0000256" key="11">
    <source>
        <dbReference type="ARBA" id="ARBA00023136"/>
    </source>
</evidence>
<evidence type="ECO:0000256" key="13">
    <source>
        <dbReference type="SAM" id="Phobius"/>
    </source>
</evidence>
<comment type="subcellular location">
    <subcellularLocation>
        <location evidence="2">Cell membrane</location>
        <topology evidence="2">Multi-pass membrane protein</topology>
    </subcellularLocation>
</comment>
<feature type="domain" description="Peptidase M48" evidence="14">
    <location>
        <begin position="85"/>
        <end position="338"/>
    </location>
</feature>
<evidence type="ECO:0000256" key="6">
    <source>
        <dbReference type="ARBA" id="ARBA00022723"/>
    </source>
</evidence>
<evidence type="ECO:0000256" key="10">
    <source>
        <dbReference type="ARBA" id="ARBA00023049"/>
    </source>
</evidence>
<dbReference type="CDD" id="cd07328">
    <property type="entry name" value="M48_Ste24p_like"/>
    <property type="match status" value="1"/>
</dbReference>
<dbReference type="Proteomes" id="UP001519310">
    <property type="component" value="Unassembled WGS sequence"/>
</dbReference>
<evidence type="ECO:0000313" key="15">
    <source>
        <dbReference type="EMBL" id="MBP2034381.1"/>
    </source>
</evidence>
<feature type="transmembrane region" description="Helical" evidence="13">
    <location>
        <begin position="47"/>
        <end position="68"/>
    </location>
</feature>
<feature type="compositionally biased region" description="Pro residues" evidence="12">
    <location>
        <begin position="452"/>
        <end position="469"/>
    </location>
</feature>
<keyword evidence="3" id="KW-1003">Cell membrane</keyword>
<evidence type="ECO:0000256" key="8">
    <source>
        <dbReference type="ARBA" id="ARBA00022833"/>
    </source>
</evidence>
<keyword evidence="16" id="KW-1185">Reference proteome</keyword>
<keyword evidence="6" id="KW-0479">Metal-binding</keyword>
<comment type="cofactor">
    <cofactor evidence="1">
        <name>Zn(2+)</name>
        <dbReference type="ChEBI" id="CHEBI:29105"/>
    </cofactor>
</comment>
<dbReference type="Gene3D" id="3.30.2010.10">
    <property type="entry name" value="Metalloproteases ('zincins'), catalytic domain"/>
    <property type="match status" value="1"/>
</dbReference>
<dbReference type="RefSeq" id="WP_189964835.1">
    <property type="nucleotide sequence ID" value="NZ_BMVL01000002.1"/>
</dbReference>
<dbReference type="InterPro" id="IPR050083">
    <property type="entry name" value="HtpX_protease"/>
</dbReference>
<comment type="caution">
    <text evidence="15">The sequence shown here is derived from an EMBL/GenBank/DDBJ whole genome shotgun (WGS) entry which is preliminary data.</text>
</comment>
<evidence type="ECO:0000256" key="9">
    <source>
        <dbReference type="ARBA" id="ARBA00022989"/>
    </source>
</evidence>
<evidence type="ECO:0000256" key="7">
    <source>
        <dbReference type="ARBA" id="ARBA00022801"/>
    </source>
</evidence>
<evidence type="ECO:0000256" key="3">
    <source>
        <dbReference type="ARBA" id="ARBA00022475"/>
    </source>
</evidence>
<dbReference type="InterPro" id="IPR001915">
    <property type="entry name" value="Peptidase_M48"/>
</dbReference>
<feature type="transmembrane region" description="Helical" evidence="13">
    <location>
        <begin position="12"/>
        <end position="41"/>
    </location>
</feature>
<gene>
    <name evidence="15" type="ORF">J2Z77_000165</name>
</gene>
<keyword evidence="7" id="KW-0378">Hydrolase</keyword>